<dbReference type="FunCoup" id="A0A1W4WJ63">
    <property type="interactions" value="414"/>
</dbReference>
<comment type="activity regulation">
    <text evidence="12">Inhibited by L-aspartic acid.</text>
</comment>
<evidence type="ECO:0000256" key="13">
    <source>
        <dbReference type="SAM" id="SignalP"/>
    </source>
</evidence>
<evidence type="ECO:0000256" key="12">
    <source>
        <dbReference type="RuleBase" id="RU361154"/>
    </source>
</evidence>
<dbReference type="FunFam" id="3.20.20.80:FF:000029">
    <property type="entry name" value="Beta-glucuronidase"/>
    <property type="match status" value="1"/>
</dbReference>
<evidence type="ECO:0000259" key="16">
    <source>
        <dbReference type="Pfam" id="PF02837"/>
    </source>
</evidence>
<evidence type="ECO:0000313" key="18">
    <source>
        <dbReference type="RefSeq" id="XP_018323969.1"/>
    </source>
</evidence>
<feature type="domain" description="Glycoside hydrolase family 2 immunoglobulin-like beta-sandwich" evidence="14">
    <location>
        <begin position="219"/>
        <end position="325"/>
    </location>
</feature>
<dbReference type="Gene3D" id="2.60.120.260">
    <property type="entry name" value="Galactose-binding domain-like"/>
    <property type="match status" value="1"/>
</dbReference>
<dbReference type="GO" id="GO:0005975">
    <property type="term" value="P:carbohydrate metabolic process"/>
    <property type="evidence" value="ECO:0007669"/>
    <property type="project" value="InterPro"/>
</dbReference>
<organism evidence="17 18">
    <name type="scientific">Agrilus planipennis</name>
    <name type="common">Emerald ash borer</name>
    <name type="synonym">Agrilus marcopoli</name>
    <dbReference type="NCBI Taxonomy" id="224129"/>
    <lineage>
        <taxon>Eukaryota</taxon>
        <taxon>Metazoa</taxon>
        <taxon>Ecdysozoa</taxon>
        <taxon>Arthropoda</taxon>
        <taxon>Hexapoda</taxon>
        <taxon>Insecta</taxon>
        <taxon>Pterygota</taxon>
        <taxon>Neoptera</taxon>
        <taxon>Endopterygota</taxon>
        <taxon>Coleoptera</taxon>
        <taxon>Polyphaga</taxon>
        <taxon>Elateriformia</taxon>
        <taxon>Buprestoidea</taxon>
        <taxon>Buprestidae</taxon>
        <taxon>Agrilinae</taxon>
        <taxon>Agrilus</taxon>
    </lineage>
</organism>
<dbReference type="Gene3D" id="3.20.20.80">
    <property type="entry name" value="Glycosidases"/>
    <property type="match status" value="1"/>
</dbReference>
<dbReference type="InterPro" id="IPR006102">
    <property type="entry name" value="Ig-like_GH2"/>
</dbReference>
<sequence>MRCFKFLTCTLLIILYKNNAVSGKGILYPKQSETRETMSLDGLWNFLVSPITDPLVGFRETWYRDDLVNINSDTQLMPVPSSYNDITEDGHLRDHVGLVWYDRTFFVPSSWGIDKRVWLRFSSVSYAAQVWINGDLVMNHEIGHLPFQKEVTSLLNYGGVNRVTVACDNTLLQDTVPQGIVSEADTDRGKKLVQSYTFDFFNYGGIHRPVTLYTTPIDYLDDITVHTDIEGGTGIIKCDLTFVTEVQNSTTCVLKLLDNEGYEVAYGVCNDSNYSTSVELTVPGARLWWPYLMNPRPGYLYTLQVELKSAEGDTLDVYRLPVGIRTLKWTNSSFFINNRPVYLHGFGRHEDSDIRGKGLDLPLVMKDYNLIKWIGANAYRTSHYPYADEIMDLADQMGIMIIDECPSVDTDAFSFLLLEKHKDSLTELIRRDKNRPSVIAWSIANEPRTQTQAADEYFGAVARHVRNLDRSRPITMSIARWVEEDRAGKHVDIISFNRYNAWYQNTGKLDMITNKVIAEARSWHAKYNKPVLMSEYGADTQEGLHLQPGYVWSEEFQVELMSRHFKAFDALRKEGWFIGEFIWNFADFKTAQVYTRVGGNKKGIFTRNRQPKAAAHHLRKRYWALSQELHNGTIPNDLHSYVAPTANKIIHNEL</sequence>
<feature type="domain" description="Glycoside hydrolase family 2 catalytic" evidence="15">
    <location>
        <begin position="330"/>
        <end position="625"/>
    </location>
</feature>
<dbReference type="PANTHER" id="PTHR10066:SF67">
    <property type="entry name" value="BETA-GLUCURONIDASE"/>
    <property type="match status" value="1"/>
</dbReference>
<dbReference type="RefSeq" id="XP_018323969.1">
    <property type="nucleotide sequence ID" value="XM_018468467.2"/>
</dbReference>
<dbReference type="InterPro" id="IPR008979">
    <property type="entry name" value="Galactose-bd-like_sf"/>
</dbReference>
<reference evidence="18" key="1">
    <citation type="submission" date="2025-08" db="UniProtKB">
        <authorList>
            <consortium name="RefSeq"/>
        </authorList>
    </citation>
    <scope>IDENTIFICATION</scope>
    <source>
        <tissue evidence="18">Entire body</tissue>
    </source>
</reference>
<accession>A0A1W4WJ63</accession>
<evidence type="ECO:0000256" key="6">
    <source>
        <dbReference type="ARBA" id="ARBA00016205"/>
    </source>
</evidence>
<dbReference type="InterPro" id="IPR013783">
    <property type="entry name" value="Ig-like_fold"/>
</dbReference>
<comment type="similarity">
    <text evidence="3 12">Belongs to the glycosyl hydrolase 2 family.</text>
</comment>
<dbReference type="AlphaFoldDB" id="A0A1W4WJ63"/>
<comment type="subunit">
    <text evidence="4 12">Homotetramer.</text>
</comment>
<dbReference type="PANTHER" id="PTHR10066">
    <property type="entry name" value="BETA-GLUCURONIDASE"/>
    <property type="match status" value="1"/>
</dbReference>
<feature type="chain" id="PRO_5010727211" description="Beta-glucuronidase" evidence="13">
    <location>
        <begin position="24"/>
        <end position="654"/>
    </location>
</feature>
<keyword evidence="17" id="KW-1185">Reference proteome</keyword>
<dbReference type="GO" id="GO:0005615">
    <property type="term" value="C:extracellular space"/>
    <property type="evidence" value="ECO:0007669"/>
    <property type="project" value="TreeGrafter"/>
</dbReference>
<feature type="domain" description="Glycosyl hydrolases family 2 sugar binding" evidence="16">
    <location>
        <begin position="39"/>
        <end position="216"/>
    </location>
</feature>
<evidence type="ECO:0000259" key="15">
    <source>
        <dbReference type="Pfam" id="PF02836"/>
    </source>
</evidence>
<dbReference type="NCBIfam" id="NF007538">
    <property type="entry name" value="PRK10150.1"/>
    <property type="match status" value="1"/>
</dbReference>
<dbReference type="PRINTS" id="PR00132">
    <property type="entry name" value="GLHYDRLASE2"/>
</dbReference>
<gene>
    <name evidence="18" type="primary">LOC108736147</name>
</gene>
<dbReference type="InterPro" id="IPR023230">
    <property type="entry name" value="Glyco_hydro_2_CS"/>
</dbReference>
<evidence type="ECO:0000256" key="10">
    <source>
        <dbReference type="ARBA" id="ARBA00023228"/>
    </source>
</evidence>
<evidence type="ECO:0000256" key="5">
    <source>
        <dbReference type="ARBA" id="ARBA00012761"/>
    </source>
</evidence>
<dbReference type="GO" id="GO:0030246">
    <property type="term" value="F:carbohydrate binding"/>
    <property type="evidence" value="ECO:0007669"/>
    <property type="project" value="TreeGrafter"/>
</dbReference>
<protein>
    <recommendedName>
        <fullName evidence="6 12">Beta-glucuronidase</fullName>
        <ecNumber evidence="5 12">3.2.1.31</ecNumber>
    </recommendedName>
</protein>
<dbReference type="InParanoid" id="A0A1W4WJ63"/>
<evidence type="ECO:0000256" key="7">
    <source>
        <dbReference type="ARBA" id="ARBA00022729"/>
    </source>
</evidence>
<name>A0A1W4WJ63_AGRPL</name>
<dbReference type="KEGG" id="apln:108736147"/>
<comment type="function">
    <text evidence="1 12">Plays an important role in the degradation of dermatan and keratan sulfates.</text>
</comment>
<dbReference type="InterPro" id="IPR006103">
    <property type="entry name" value="Glyco_hydro_2_cat"/>
</dbReference>
<evidence type="ECO:0000256" key="9">
    <source>
        <dbReference type="ARBA" id="ARBA00023180"/>
    </source>
</evidence>
<dbReference type="Pfam" id="PF02837">
    <property type="entry name" value="Glyco_hydro_2_N"/>
    <property type="match status" value="1"/>
</dbReference>
<evidence type="ECO:0000256" key="2">
    <source>
        <dbReference type="ARBA" id="ARBA00004371"/>
    </source>
</evidence>
<dbReference type="FunFam" id="2.60.40.10:FF:000628">
    <property type="entry name" value="Beta-glucuronidase"/>
    <property type="match status" value="1"/>
</dbReference>
<keyword evidence="10 12" id="KW-0458">Lysosome</keyword>
<evidence type="ECO:0000256" key="4">
    <source>
        <dbReference type="ARBA" id="ARBA00011881"/>
    </source>
</evidence>
<evidence type="ECO:0000256" key="3">
    <source>
        <dbReference type="ARBA" id="ARBA00007401"/>
    </source>
</evidence>
<evidence type="ECO:0000256" key="1">
    <source>
        <dbReference type="ARBA" id="ARBA00003025"/>
    </source>
</evidence>
<dbReference type="InterPro" id="IPR006104">
    <property type="entry name" value="Glyco_hydro_2_N"/>
</dbReference>
<evidence type="ECO:0000259" key="14">
    <source>
        <dbReference type="Pfam" id="PF00703"/>
    </source>
</evidence>
<dbReference type="InterPro" id="IPR017853">
    <property type="entry name" value="GH"/>
</dbReference>
<dbReference type="InterPro" id="IPR006101">
    <property type="entry name" value="Glyco_hydro_2"/>
</dbReference>
<comment type="subcellular location">
    <subcellularLocation>
        <location evidence="2">Lysosome</location>
    </subcellularLocation>
</comment>
<dbReference type="GO" id="GO:0019391">
    <property type="term" value="P:glucuronoside catabolic process"/>
    <property type="evidence" value="ECO:0007669"/>
    <property type="project" value="TreeGrafter"/>
</dbReference>
<dbReference type="GO" id="GO:0004566">
    <property type="term" value="F:beta-glucuronidase activity"/>
    <property type="evidence" value="ECO:0007669"/>
    <property type="project" value="UniProtKB-EC"/>
</dbReference>
<dbReference type="FunFam" id="2.60.120.260:FF:000027">
    <property type="entry name" value="Beta-glucuronidase"/>
    <property type="match status" value="1"/>
</dbReference>
<comment type="catalytic activity">
    <reaction evidence="12">
        <text>a beta-D-glucuronoside + H2O = D-glucuronate + an alcohol</text>
        <dbReference type="Rhea" id="RHEA:17633"/>
        <dbReference type="ChEBI" id="CHEBI:15377"/>
        <dbReference type="ChEBI" id="CHEBI:30879"/>
        <dbReference type="ChEBI" id="CHEBI:58720"/>
        <dbReference type="ChEBI" id="CHEBI:83411"/>
        <dbReference type="EC" id="3.2.1.31"/>
    </reaction>
</comment>
<keyword evidence="9" id="KW-0325">Glycoprotein</keyword>
<dbReference type="Gene3D" id="2.60.40.10">
    <property type="entry name" value="Immunoglobulins"/>
    <property type="match status" value="1"/>
</dbReference>
<dbReference type="Pfam" id="PF02836">
    <property type="entry name" value="Glyco_hydro_2_C"/>
    <property type="match status" value="1"/>
</dbReference>
<evidence type="ECO:0000256" key="8">
    <source>
        <dbReference type="ARBA" id="ARBA00022801"/>
    </source>
</evidence>
<dbReference type="SUPFAM" id="SSF49303">
    <property type="entry name" value="beta-Galactosidase/glucuronidase domain"/>
    <property type="match status" value="1"/>
</dbReference>
<dbReference type="InterPro" id="IPR036156">
    <property type="entry name" value="Beta-gal/glucu_dom_sf"/>
</dbReference>
<dbReference type="SUPFAM" id="SSF49785">
    <property type="entry name" value="Galactose-binding domain-like"/>
    <property type="match status" value="1"/>
</dbReference>
<proteinExistence type="inferred from homology"/>
<keyword evidence="7 13" id="KW-0732">Signal</keyword>
<evidence type="ECO:0000256" key="11">
    <source>
        <dbReference type="ARBA" id="ARBA00023295"/>
    </source>
</evidence>
<dbReference type="STRING" id="224129.A0A1W4WJ63"/>
<keyword evidence="11 12" id="KW-0326">Glycosidase</keyword>
<dbReference type="GeneID" id="108736147"/>
<keyword evidence="8 12" id="KW-0378">Hydrolase</keyword>
<dbReference type="OrthoDB" id="408532at2759"/>
<dbReference type="Pfam" id="PF00703">
    <property type="entry name" value="Glyco_hydro_2"/>
    <property type="match status" value="1"/>
</dbReference>
<dbReference type="SUPFAM" id="SSF51445">
    <property type="entry name" value="(Trans)glycosidases"/>
    <property type="match status" value="1"/>
</dbReference>
<dbReference type="GO" id="GO:0005764">
    <property type="term" value="C:lysosome"/>
    <property type="evidence" value="ECO:0007669"/>
    <property type="project" value="UniProtKB-SubCell"/>
</dbReference>
<dbReference type="Proteomes" id="UP000192223">
    <property type="component" value="Unplaced"/>
</dbReference>
<dbReference type="EC" id="3.2.1.31" evidence="5 12"/>
<dbReference type="PROSITE" id="PS00719">
    <property type="entry name" value="GLYCOSYL_HYDROL_F2_1"/>
    <property type="match status" value="1"/>
</dbReference>
<evidence type="ECO:0000313" key="17">
    <source>
        <dbReference type="Proteomes" id="UP000192223"/>
    </source>
</evidence>
<feature type="signal peptide" evidence="13">
    <location>
        <begin position="1"/>
        <end position="23"/>
    </location>
</feature>